<evidence type="ECO:0000313" key="1">
    <source>
        <dbReference type="EMBL" id="NYI95476.1"/>
    </source>
</evidence>
<dbReference type="Pfam" id="PF11248">
    <property type="entry name" value="DUF3046"/>
    <property type="match status" value="1"/>
</dbReference>
<accession>A0A853BLM8</accession>
<evidence type="ECO:0008006" key="3">
    <source>
        <dbReference type="Google" id="ProtNLM"/>
    </source>
</evidence>
<comment type="caution">
    <text evidence="1">The sequence shown here is derived from an EMBL/GenBank/DDBJ whole genome shotgun (WGS) entry which is preliminary data.</text>
</comment>
<reference evidence="1 2" key="1">
    <citation type="submission" date="2020-07" db="EMBL/GenBank/DDBJ databases">
        <title>Sequencing the genomes of 1000 actinobacteria strains.</title>
        <authorList>
            <person name="Klenk H.-P."/>
        </authorList>
    </citation>
    <scope>NUCLEOTIDE SEQUENCE [LARGE SCALE GENOMIC DNA]</scope>
    <source>
        <strain evidence="1 2">DSM 45927</strain>
    </source>
</reference>
<dbReference type="Proteomes" id="UP000575985">
    <property type="component" value="Unassembled WGS sequence"/>
</dbReference>
<evidence type="ECO:0000313" key="2">
    <source>
        <dbReference type="Proteomes" id="UP000575985"/>
    </source>
</evidence>
<organism evidence="1 2">
    <name type="scientific">Streptomonospora nanhaiensis</name>
    <dbReference type="NCBI Taxonomy" id="1323731"/>
    <lineage>
        <taxon>Bacteria</taxon>
        <taxon>Bacillati</taxon>
        <taxon>Actinomycetota</taxon>
        <taxon>Actinomycetes</taxon>
        <taxon>Streptosporangiales</taxon>
        <taxon>Nocardiopsidaceae</taxon>
        <taxon>Streptomonospora</taxon>
    </lineage>
</organism>
<dbReference type="InterPro" id="IPR021408">
    <property type="entry name" value="DUF3046"/>
</dbReference>
<sequence>MRISQFWQRMYEQFGEPYADSLARDHVIEGLGSRTVQQALADGVSAKEVWRAVCDTFDLPAAAR</sequence>
<dbReference type="RefSeq" id="WP_179766983.1">
    <property type="nucleotide sequence ID" value="NZ_JACCFO010000001.1"/>
</dbReference>
<dbReference type="EMBL" id="JACCFO010000001">
    <property type="protein sequence ID" value="NYI95476.1"/>
    <property type="molecule type" value="Genomic_DNA"/>
</dbReference>
<protein>
    <recommendedName>
        <fullName evidence="3">DUF3046 domain-containing protein</fullName>
    </recommendedName>
</protein>
<dbReference type="AlphaFoldDB" id="A0A853BLM8"/>
<keyword evidence="2" id="KW-1185">Reference proteome</keyword>
<proteinExistence type="predicted"/>
<name>A0A853BLM8_9ACTN</name>
<gene>
    <name evidence="1" type="ORF">HNR12_001753</name>
</gene>